<dbReference type="Proteomes" id="UP001054837">
    <property type="component" value="Unassembled WGS sequence"/>
</dbReference>
<gene>
    <name evidence="1" type="ORF">CDAR_389251</name>
</gene>
<protein>
    <submittedName>
        <fullName evidence="1">Uncharacterized protein</fullName>
    </submittedName>
</protein>
<dbReference type="EMBL" id="BPLQ01003922">
    <property type="protein sequence ID" value="GIY04343.1"/>
    <property type="molecule type" value="Genomic_DNA"/>
</dbReference>
<proteinExistence type="predicted"/>
<organism evidence="1 2">
    <name type="scientific">Caerostris darwini</name>
    <dbReference type="NCBI Taxonomy" id="1538125"/>
    <lineage>
        <taxon>Eukaryota</taxon>
        <taxon>Metazoa</taxon>
        <taxon>Ecdysozoa</taxon>
        <taxon>Arthropoda</taxon>
        <taxon>Chelicerata</taxon>
        <taxon>Arachnida</taxon>
        <taxon>Araneae</taxon>
        <taxon>Araneomorphae</taxon>
        <taxon>Entelegynae</taxon>
        <taxon>Araneoidea</taxon>
        <taxon>Araneidae</taxon>
        <taxon>Caerostris</taxon>
    </lineage>
</organism>
<accession>A0AAV4Q343</accession>
<sequence>MRRLHQFQFKVLSELETQCPTLLMILFHLFTISQALRLCNPLYRGIMHSLVASDIILHQGLGGRDWELYSSGQLRTVDIIRMNRCLCHESMVVILRQLSQ</sequence>
<evidence type="ECO:0000313" key="2">
    <source>
        <dbReference type="Proteomes" id="UP001054837"/>
    </source>
</evidence>
<name>A0AAV4Q343_9ARAC</name>
<evidence type="ECO:0000313" key="1">
    <source>
        <dbReference type="EMBL" id="GIY04343.1"/>
    </source>
</evidence>
<reference evidence="1 2" key="1">
    <citation type="submission" date="2021-06" db="EMBL/GenBank/DDBJ databases">
        <title>Caerostris darwini draft genome.</title>
        <authorList>
            <person name="Kono N."/>
            <person name="Arakawa K."/>
        </authorList>
    </citation>
    <scope>NUCLEOTIDE SEQUENCE [LARGE SCALE GENOMIC DNA]</scope>
</reference>
<dbReference type="AlphaFoldDB" id="A0AAV4Q343"/>
<keyword evidence="2" id="KW-1185">Reference proteome</keyword>
<comment type="caution">
    <text evidence="1">The sequence shown here is derived from an EMBL/GenBank/DDBJ whole genome shotgun (WGS) entry which is preliminary data.</text>
</comment>